<reference evidence="1" key="1">
    <citation type="journal article" date="2021" name="Proc. Natl. Acad. Sci. U.S.A.">
        <title>A Catalog of Tens of Thousands of Viruses from Human Metagenomes Reveals Hidden Associations with Chronic Diseases.</title>
        <authorList>
            <person name="Tisza M.J."/>
            <person name="Buck C.B."/>
        </authorList>
    </citation>
    <scope>NUCLEOTIDE SEQUENCE</scope>
    <source>
        <strain evidence="1">CtniE2</strain>
    </source>
</reference>
<proteinExistence type="predicted"/>
<accession>A0A8S5PHC6</accession>
<protein>
    <submittedName>
        <fullName evidence="1">Uncharacterized protein</fullName>
    </submittedName>
</protein>
<evidence type="ECO:0000313" key="1">
    <source>
        <dbReference type="EMBL" id="DAE06362.1"/>
    </source>
</evidence>
<dbReference type="EMBL" id="BK015434">
    <property type="protein sequence ID" value="DAE06362.1"/>
    <property type="molecule type" value="Genomic_DNA"/>
</dbReference>
<organism evidence="1">
    <name type="scientific">Myoviridae sp. ctniE2</name>
    <dbReference type="NCBI Taxonomy" id="2825172"/>
    <lineage>
        <taxon>Viruses</taxon>
        <taxon>Duplodnaviria</taxon>
        <taxon>Heunggongvirae</taxon>
        <taxon>Uroviricota</taxon>
        <taxon>Caudoviricetes</taxon>
    </lineage>
</organism>
<sequence>MRKCAIIWRYLKGTQASLPLCFKILRKRL</sequence>
<name>A0A8S5PHC6_9CAUD</name>